<dbReference type="GO" id="GO:0009055">
    <property type="term" value="F:electron transfer activity"/>
    <property type="evidence" value="ECO:0007669"/>
    <property type="project" value="InterPro"/>
</dbReference>
<dbReference type="GO" id="GO:0016625">
    <property type="term" value="F:oxidoreductase activity, acting on the aldehyde or oxo group of donors, iron-sulfur protein as acceptor"/>
    <property type="evidence" value="ECO:0007669"/>
    <property type="project" value="InterPro"/>
</dbReference>
<dbReference type="PANTHER" id="PTHR30038:SF0">
    <property type="entry name" value="TUNGSTEN-CONTAINING ALDEHYDE FERREDOXIN OXIDOREDUCTASE"/>
    <property type="match status" value="1"/>
</dbReference>
<organism evidence="2">
    <name type="scientific">marine sediment metagenome</name>
    <dbReference type="NCBI Taxonomy" id="412755"/>
    <lineage>
        <taxon>unclassified sequences</taxon>
        <taxon>metagenomes</taxon>
        <taxon>ecological metagenomes</taxon>
    </lineage>
</organism>
<comment type="caution">
    <text evidence="2">The sequence shown here is derived from an EMBL/GenBank/DDBJ whole genome shotgun (WGS) entry which is preliminary data.</text>
</comment>
<dbReference type="InterPro" id="IPR013984">
    <property type="entry name" value="Ald_Fedxn_OxRdtase_dom2"/>
</dbReference>
<gene>
    <name evidence="2" type="ORF">S12H4_30069</name>
</gene>
<name>X1UP38_9ZZZZ</name>
<feature type="domain" description="Aldehyde ferredoxin oxidoreductase C-terminal" evidence="1">
    <location>
        <begin position="2"/>
        <end position="114"/>
    </location>
</feature>
<feature type="non-terminal residue" evidence="2">
    <location>
        <position position="1"/>
    </location>
</feature>
<dbReference type="SUPFAM" id="SSF48310">
    <property type="entry name" value="Aldehyde ferredoxin oxidoreductase, C-terminal domains"/>
    <property type="match status" value="1"/>
</dbReference>
<dbReference type="AlphaFoldDB" id="X1UP38"/>
<dbReference type="InterPro" id="IPR013985">
    <property type="entry name" value="Ald_Fedxn_OxRdtase_dom3"/>
</dbReference>
<sequence>IQCYEKGLFTKEDTGGIELTFGNKEAVLEMIEKIAHREGLGDLLSQGSYLAAQKIGKGSKKFIRQVKGQEIPMHDPRLKTGVGLQYALSDYGADHMKAAHDPFFKDKDSVGIKEMKDLGILEPVSPTVTGETLLTQSLPNLLFPRKKSALRT</sequence>
<reference evidence="2" key="1">
    <citation type="journal article" date="2014" name="Front. Microbiol.">
        <title>High frequency of phylogenetically diverse reductive dehalogenase-homologous genes in deep subseafloor sedimentary metagenomes.</title>
        <authorList>
            <person name="Kawai M."/>
            <person name="Futagami T."/>
            <person name="Toyoda A."/>
            <person name="Takaki Y."/>
            <person name="Nishi S."/>
            <person name="Hori S."/>
            <person name="Arai W."/>
            <person name="Tsubouchi T."/>
            <person name="Morono Y."/>
            <person name="Uchiyama I."/>
            <person name="Ito T."/>
            <person name="Fujiyama A."/>
            <person name="Inagaki F."/>
            <person name="Takami H."/>
        </authorList>
    </citation>
    <scope>NUCLEOTIDE SEQUENCE</scope>
    <source>
        <strain evidence="2">Expedition CK06-06</strain>
    </source>
</reference>
<evidence type="ECO:0000313" key="2">
    <source>
        <dbReference type="EMBL" id="GAJ01651.1"/>
    </source>
</evidence>
<dbReference type="InterPro" id="IPR036021">
    <property type="entry name" value="Tungsten_al_ferr_oxy-like_C"/>
</dbReference>
<dbReference type="PANTHER" id="PTHR30038">
    <property type="entry name" value="ALDEHYDE FERREDOXIN OXIDOREDUCTASE"/>
    <property type="match status" value="1"/>
</dbReference>
<dbReference type="Pfam" id="PF01314">
    <property type="entry name" value="AFOR_C"/>
    <property type="match status" value="1"/>
</dbReference>
<dbReference type="EMBL" id="BARW01017398">
    <property type="protein sequence ID" value="GAJ01651.1"/>
    <property type="molecule type" value="Genomic_DNA"/>
</dbReference>
<protein>
    <recommendedName>
        <fullName evidence="1">Aldehyde ferredoxin oxidoreductase C-terminal domain-containing protein</fullName>
    </recommendedName>
</protein>
<dbReference type="InterPro" id="IPR001203">
    <property type="entry name" value="OxRdtase_Ald_Fedxn_C"/>
</dbReference>
<dbReference type="Gene3D" id="1.10.569.10">
    <property type="entry name" value="Aldehyde Ferredoxin Oxidoreductase Protein, subunit A, domain 2"/>
    <property type="match status" value="1"/>
</dbReference>
<dbReference type="Gene3D" id="1.10.599.10">
    <property type="entry name" value="Aldehyde Ferredoxin Oxidoreductase Protein, subunit A, domain 3"/>
    <property type="match status" value="1"/>
</dbReference>
<accession>X1UP38</accession>
<evidence type="ECO:0000259" key="1">
    <source>
        <dbReference type="Pfam" id="PF01314"/>
    </source>
</evidence>
<dbReference type="InterPro" id="IPR051919">
    <property type="entry name" value="W-dependent_AOR"/>
</dbReference>
<proteinExistence type="predicted"/>
<dbReference type="GO" id="GO:0051536">
    <property type="term" value="F:iron-sulfur cluster binding"/>
    <property type="evidence" value="ECO:0007669"/>
    <property type="project" value="InterPro"/>
</dbReference>